<dbReference type="AlphaFoldDB" id="A0A818DK72"/>
<dbReference type="Proteomes" id="UP000663865">
    <property type="component" value="Unassembled WGS sequence"/>
</dbReference>
<gene>
    <name evidence="1" type="ORF">KIK155_LOCUS12168</name>
</gene>
<evidence type="ECO:0000313" key="2">
    <source>
        <dbReference type="Proteomes" id="UP000663865"/>
    </source>
</evidence>
<evidence type="ECO:0008006" key="3">
    <source>
        <dbReference type="Google" id="ProtNLM"/>
    </source>
</evidence>
<dbReference type="EMBL" id="CAJNYV010001968">
    <property type="protein sequence ID" value="CAF3448021.1"/>
    <property type="molecule type" value="Genomic_DNA"/>
</dbReference>
<dbReference type="SUPFAM" id="SSF52540">
    <property type="entry name" value="P-loop containing nucleoside triphosphate hydrolases"/>
    <property type="match status" value="1"/>
</dbReference>
<protein>
    <recommendedName>
        <fullName evidence="3">ATPase AAA-type core domain-containing protein</fullName>
    </recommendedName>
</protein>
<proteinExistence type="predicted"/>
<dbReference type="Gene3D" id="3.40.50.300">
    <property type="entry name" value="P-loop containing nucleotide triphosphate hydrolases"/>
    <property type="match status" value="1"/>
</dbReference>
<accession>A0A818DK72</accession>
<name>A0A818DK72_9BILA</name>
<evidence type="ECO:0000313" key="1">
    <source>
        <dbReference type="EMBL" id="CAF3448021.1"/>
    </source>
</evidence>
<organism evidence="1 2">
    <name type="scientific">Rotaria socialis</name>
    <dbReference type="NCBI Taxonomy" id="392032"/>
    <lineage>
        <taxon>Eukaryota</taxon>
        <taxon>Metazoa</taxon>
        <taxon>Spiralia</taxon>
        <taxon>Gnathifera</taxon>
        <taxon>Rotifera</taxon>
        <taxon>Eurotatoria</taxon>
        <taxon>Bdelloidea</taxon>
        <taxon>Philodinida</taxon>
        <taxon>Philodinidae</taxon>
        <taxon>Rotaria</taxon>
    </lineage>
</organism>
<comment type="caution">
    <text evidence="1">The sequence shown here is derived from an EMBL/GenBank/DDBJ whole genome shotgun (WGS) entry which is preliminary data.</text>
</comment>
<sequence>MNSPQPVSFMPTSYTGYIENPSILHSLLRTDLSNQQIPATHLFLSHYHAYPCTVVIQPSISSGRLHVPSIRRYLEMDHKHNSSQDIVKREYRHITDFLANLGNGIMLDCQNCRLINAVDNPNKYKPDGDHNHFLTVDKVRIHYLPQHDNYVNEELASKLSSFYVLQSTSTAIQVVCKYPTQGYYLRGISVKKPFICDISLNYGKDFTVIHHHIIKQLAKPDWKGIVLLYGIPGTGKNERDQFESDFYLINKGKTYYIRYLINELQEKNLIYFPSDIIRALSSSEFLQIIKPYSRSIIIMDDAENLSGDHPDQALTNLLNLYSSTYFVYSILSFRSSRNHLSHQPIIAAFNTYLPQALSHLRTSSIIQYCFDRLDINHSQILLKKLGSQRETETIKHPMTLDEIYAQITRETKFEHTRDSKKQLNTPDEMIQLLAEQELSLSDKDNCTLS</sequence>
<reference evidence="1" key="1">
    <citation type="submission" date="2021-02" db="EMBL/GenBank/DDBJ databases">
        <authorList>
            <person name="Nowell W R."/>
        </authorList>
    </citation>
    <scope>NUCLEOTIDE SEQUENCE</scope>
</reference>
<dbReference type="InterPro" id="IPR027417">
    <property type="entry name" value="P-loop_NTPase"/>
</dbReference>